<dbReference type="SUPFAM" id="SSF51011">
    <property type="entry name" value="Glycosyl hydrolase domain"/>
    <property type="match status" value="1"/>
</dbReference>
<accession>A0A4D4J5V2</accession>
<dbReference type="AlphaFoldDB" id="A0A4D4J5V2"/>
<reference evidence="6" key="1">
    <citation type="submission" date="2019-04" db="EMBL/GenBank/DDBJ databases">
        <title>Draft genome sequence of Pseudonocardiaceae bacterium SL3-2-4.</title>
        <authorList>
            <person name="Ningsih F."/>
            <person name="Yokota A."/>
            <person name="Sakai Y."/>
            <person name="Nanatani K."/>
            <person name="Yabe S."/>
            <person name="Oetari A."/>
            <person name="Sjamsuridzal W."/>
        </authorList>
    </citation>
    <scope>NUCLEOTIDE SEQUENCE [LARGE SCALE GENOMIC DNA]</scope>
    <source>
        <strain evidence="6">SL3-2-4</strain>
    </source>
</reference>
<evidence type="ECO:0000313" key="5">
    <source>
        <dbReference type="EMBL" id="GDY32085.1"/>
    </source>
</evidence>
<protein>
    <recommendedName>
        <fullName evidence="4">Alpha galactosidase C-terminal domain-containing protein</fullName>
    </recommendedName>
</protein>
<keyword evidence="2" id="KW-0378">Hydrolase</keyword>
<evidence type="ECO:0000256" key="2">
    <source>
        <dbReference type="ARBA" id="ARBA00022801"/>
    </source>
</evidence>
<gene>
    <name evidence="5" type="ORF">GTS_37180</name>
</gene>
<evidence type="ECO:0000256" key="3">
    <source>
        <dbReference type="ARBA" id="ARBA00023295"/>
    </source>
</evidence>
<comment type="caution">
    <text evidence="5">The sequence shown here is derived from an EMBL/GenBank/DDBJ whole genome shotgun (WGS) entry which is preliminary data.</text>
</comment>
<dbReference type="PANTHER" id="PTHR11452:SF75">
    <property type="entry name" value="ALPHA-GALACTOSIDASE MEL1"/>
    <property type="match status" value="1"/>
</dbReference>
<keyword evidence="6" id="KW-1185">Reference proteome</keyword>
<name>A0A4D4J5V2_9PSEU</name>
<dbReference type="GO" id="GO:0005975">
    <property type="term" value="P:carbohydrate metabolic process"/>
    <property type="evidence" value="ECO:0007669"/>
    <property type="project" value="InterPro"/>
</dbReference>
<dbReference type="PANTHER" id="PTHR11452">
    <property type="entry name" value="ALPHA-GALACTOSIDASE/ALPHA-N-ACETYLGALACTOSAMINIDASE"/>
    <property type="match status" value="1"/>
</dbReference>
<keyword evidence="3" id="KW-0326">Glycosidase</keyword>
<evidence type="ECO:0000256" key="1">
    <source>
        <dbReference type="ARBA" id="ARBA00022729"/>
    </source>
</evidence>
<keyword evidence="1" id="KW-0732">Signal</keyword>
<dbReference type="Gene3D" id="2.60.40.1180">
    <property type="entry name" value="Golgi alpha-mannosidase II"/>
    <property type="match status" value="1"/>
</dbReference>
<dbReference type="InterPro" id="IPR002241">
    <property type="entry name" value="Glyco_hydro_27"/>
</dbReference>
<dbReference type="Pfam" id="PF17801">
    <property type="entry name" value="Melibiase_C"/>
    <property type="match status" value="1"/>
</dbReference>
<dbReference type="InterPro" id="IPR013785">
    <property type="entry name" value="Aldolase_TIM"/>
</dbReference>
<evidence type="ECO:0000313" key="6">
    <source>
        <dbReference type="Proteomes" id="UP000298860"/>
    </source>
</evidence>
<dbReference type="EMBL" id="BJFL01000020">
    <property type="protein sequence ID" value="GDY32085.1"/>
    <property type="molecule type" value="Genomic_DNA"/>
</dbReference>
<organism evidence="5 6">
    <name type="scientific">Gandjariella thermophila</name>
    <dbReference type="NCBI Taxonomy" id="1931992"/>
    <lineage>
        <taxon>Bacteria</taxon>
        <taxon>Bacillati</taxon>
        <taxon>Actinomycetota</taxon>
        <taxon>Actinomycetes</taxon>
        <taxon>Pseudonocardiales</taxon>
        <taxon>Pseudonocardiaceae</taxon>
        <taxon>Gandjariella</taxon>
    </lineage>
</organism>
<dbReference type="Gene3D" id="3.20.20.70">
    <property type="entry name" value="Aldolase class I"/>
    <property type="match status" value="1"/>
</dbReference>
<feature type="domain" description="Alpha galactosidase C-terminal" evidence="4">
    <location>
        <begin position="51"/>
        <end position="122"/>
    </location>
</feature>
<dbReference type="RefSeq" id="WP_264081653.1">
    <property type="nucleotide sequence ID" value="NZ_BJFL01000020.1"/>
</dbReference>
<dbReference type="InterPro" id="IPR041233">
    <property type="entry name" value="Melibiase_C"/>
</dbReference>
<dbReference type="InterPro" id="IPR013780">
    <property type="entry name" value="Glyco_hydro_b"/>
</dbReference>
<sequence length="128" mass="13717">MTLWAIESAPLLLGTDLTRLEPSELPLLTSDEVIAVDQAGRPAYPVSQATPQQVWFSAQLGGATVVALFNLAGEPATVTANWSDLGFGGTAMVRDLWPRQWVGAVPDHFSATLAPQASRLLLVFPTHH</sequence>
<proteinExistence type="predicted"/>
<dbReference type="Proteomes" id="UP000298860">
    <property type="component" value="Unassembled WGS sequence"/>
</dbReference>
<evidence type="ECO:0000259" key="4">
    <source>
        <dbReference type="Pfam" id="PF17801"/>
    </source>
</evidence>
<dbReference type="GO" id="GO:0004553">
    <property type="term" value="F:hydrolase activity, hydrolyzing O-glycosyl compounds"/>
    <property type="evidence" value="ECO:0007669"/>
    <property type="project" value="InterPro"/>
</dbReference>